<dbReference type="AlphaFoldDB" id="A0A059D8U2"/>
<dbReference type="PANTHER" id="PTHR33142">
    <property type="entry name" value="CYCLIN-DEPENDENT PROTEIN KINASE INHIBITOR SMR13"/>
    <property type="match status" value="1"/>
</dbReference>
<accession>A0A059D8U2</accession>
<sequence length="127" mass="14168">MASKGSRRARTRRSTTKPRRTHCEKRSLQVKNQESSTSSSSTICSDSSPKVSNTTSDSELGGEKISGTNCSTPKAQRFRIPKIETCPPAPKKQRVMSSCRLRRRPIAFFAPPDIELFFFFALRGISV</sequence>
<dbReference type="Gramene" id="KCW87163">
    <property type="protein sequence ID" value="KCW87163"/>
    <property type="gene ID" value="EUGRSUZ_B03689"/>
</dbReference>
<dbReference type="OMA" id="PKIEGCA"/>
<name>A0A059D8U2_EUCGR</name>
<organism evidence="4">
    <name type="scientific">Eucalyptus grandis</name>
    <name type="common">Flooded gum</name>
    <dbReference type="NCBI Taxonomy" id="71139"/>
    <lineage>
        <taxon>Eukaryota</taxon>
        <taxon>Viridiplantae</taxon>
        <taxon>Streptophyta</taxon>
        <taxon>Embryophyta</taxon>
        <taxon>Tracheophyta</taxon>
        <taxon>Spermatophyta</taxon>
        <taxon>Magnoliopsida</taxon>
        <taxon>eudicotyledons</taxon>
        <taxon>Gunneridae</taxon>
        <taxon>Pentapetalae</taxon>
        <taxon>rosids</taxon>
        <taxon>malvids</taxon>
        <taxon>Myrtales</taxon>
        <taxon>Myrtaceae</taxon>
        <taxon>Myrtoideae</taxon>
        <taxon>Eucalypteae</taxon>
        <taxon>Eucalyptus</taxon>
    </lineage>
</organism>
<dbReference type="InParanoid" id="A0A059D8U2"/>
<evidence type="ECO:0000313" key="4">
    <source>
        <dbReference type="EMBL" id="KCW87163.1"/>
    </source>
</evidence>
<dbReference type="GO" id="GO:0032875">
    <property type="term" value="P:regulation of DNA endoreduplication"/>
    <property type="evidence" value="ECO:0007669"/>
    <property type="project" value="InterPro"/>
</dbReference>
<dbReference type="GO" id="GO:0005634">
    <property type="term" value="C:nucleus"/>
    <property type="evidence" value="ECO:0000318"/>
    <property type="project" value="GO_Central"/>
</dbReference>
<dbReference type="STRING" id="71139.A0A059D8U2"/>
<evidence type="ECO:0008006" key="5">
    <source>
        <dbReference type="Google" id="ProtNLM"/>
    </source>
</evidence>
<gene>
    <name evidence="4" type="ORF">EUGRSUZ_B03689</name>
</gene>
<evidence type="ECO:0000256" key="1">
    <source>
        <dbReference type="ARBA" id="ARBA00023013"/>
    </source>
</evidence>
<feature type="region of interest" description="Disordered" evidence="3">
    <location>
        <begin position="1"/>
        <end position="76"/>
    </location>
</feature>
<keyword evidence="2" id="KW-0131">Cell cycle</keyword>
<dbReference type="InterPro" id="IPR040389">
    <property type="entry name" value="SMR"/>
</dbReference>
<feature type="compositionally biased region" description="Low complexity" evidence="3">
    <location>
        <begin position="35"/>
        <end position="48"/>
    </location>
</feature>
<dbReference type="PANTHER" id="PTHR33142:SF8">
    <property type="entry name" value="CYCLIN-DEPENDENT PROTEIN KINASE INHIBITOR SMR9"/>
    <property type="match status" value="1"/>
</dbReference>
<dbReference type="EMBL" id="KK198754">
    <property type="protein sequence ID" value="KCW87163.1"/>
    <property type="molecule type" value="Genomic_DNA"/>
</dbReference>
<evidence type="ECO:0000256" key="3">
    <source>
        <dbReference type="SAM" id="MobiDB-lite"/>
    </source>
</evidence>
<feature type="compositionally biased region" description="Basic residues" evidence="3">
    <location>
        <begin position="1"/>
        <end position="23"/>
    </location>
</feature>
<dbReference type="FunCoup" id="A0A059D8U2">
    <property type="interactions" value="4"/>
</dbReference>
<reference evidence="4" key="1">
    <citation type="submission" date="2013-07" db="EMBL/GenBank/DDBJ databases">
        <title>The genome of Eucalyptus grandis.</title>
        <authorList>
            <person name="Schmutz J."/>
            <person name="Hayes R."/>
            <person name="Myburg A."/>
            <person name="Tuskan G."/>
            <person name="Grattapaglia D."/>
            <person name="Rokhsar D.S."/>
        </authorList>
    </citation>
    <scope>NUCLEOTIDE SEQUENCE</scope>
    <source>
        <tissue evidence="4">Leaf extractions</tissue>
    </source>
</reference>
<dbReference type="GO" id="GO:0004860">
    <property type="term" value="F:protein kinase inhibitor activity"/>
    <property type="evidence" value="ECO:0007669"/>
    <property type="project" value="UniProtKB-KW"/>
</dbReference>
<protein>
    <recommendedName>
        <fullName evidence="5">Cyclin-dependent protein kinase inhibitor SMR13</fullName>
    </recommendedName>
</protein>
<feature type="compositionally biased region" description="Polar residues" evidence="3">
    <location>
        <begin position="49"/>
        <end position="58"/>
    </location>
</feature>
<proteinExistence type="predicted"/>
<evidence type="ECO:0000256" key="2">
    <source>
        <dbReference type="ARBA" id="ARBA00023306"/>
    </source>
</evidence>
<keyword evidence="1" id="KW-0649">Protein kinase inhibitor</keyword>